<accession>A0ABR3KDW3</accession>
<reference evidence="2 3" key="1">
    <citation type="submission" date="2024-07" db="EMBL/GenBank/DDBJ databases">
        <title>Enhanced genomic and transcriptomic resources for Trichinella pseudospiralis and T. spiralis underpin the discovery of pronounced molecular differences between stages and species.</title>
        <authorList>
            <person name="Pasi K.K."/>
            <person name="La Rosa G."/>
            <person name="Gomez-Morales M.A."/>
            <person name="Tosini F."/>
            <person name="Sumanam S."/>
            <person name="Young N.D."/>
            <person name="Chang B.C."/>
            <person name="Robin G.B."/>
        </authorList>
    </citation>
    <scope>NUCLEOTIDE SEQUENCE [LARGE SCALE GENOMIC DNA]</scope>
    <source>
        <strain evidence="2">ISS534</strain>
    </source>
</reference>
<evidence type="ECO:0000256" key="1">
    <source>
        <dbReference type="SAM" id="MobiDB-lite"/>
    </source>
</evidence>
<dbReference type="EMBL" id="JBEUSY010000376">
    <property type="protein sequence ID" value="KAL1235963.1"/>
    <property type="molecule type" value="Genomic_DNA"/>
</dbReference>
<feature type="region of interest" description="Disordered" evidence="1">
    <location>
        <begin position="91"/>
        <end position="112"/>
    </location>
</feature>
<organism evidence="2 3">
    <name type="scientific">Trichinella spiralis</name>
    <name type="common">Trichina worm</name>
    <dbReference type="NCBI Taxonomy" id="6334"/>
    <lineage>
        <taxon>Eukaryota</taxon>
        <taxon>Metazoa</taxon>
        <taxon>Ecdysozoa</taxon>
        <taxon>Nematoda</taxon>
        <taxon>Enoplea</taxon>
        <taxon>Dorylaimia</taxon>
        <taxon>Trichinellida</taxon>
        <taxon>Trichinellidae</taxon>
        <taxon>Trichinella</taxon>
    </lineage>
</organism>
<gene>
    <name evidence="2" type="ORF">TSPI_03915</name>
</gene>
<dbReference type="Proteomes" id="UP001558632">
    <property type="component" value="Unassembled WGS sequence"/>
</dbReference>
<evidence type="ECO:0000313" key="3">
    <source>
        <dbReference type="Proteomes" id="UP001558632"/>
    </source>
</evidence>
<comment type="caution">
    <text evidence="2">The sequence shown here is derived from an EMBL/GenBank/DDBJ whole genome shotgun (WGS) entry which is preliminary data.</text>
</comment>
<proteinExistence type="predicted"/>
<protein>
    <submittedName>
        <fullName evidence="2">8-cyclase,GTP 3</fullName>
    </submittedName>
</protein>
<sequence>MNFKNFYEAACNTSFLSEEVKSKLHMESESSMREFLCTHKWLFQMMQDSADGSDCVFCFRKLPSVDGILLQAARMKAIAIGKLVTDLTDQEATDSKELPVEECGEISAESQE</sequence>
<name>A0ABR3KDW3_TRISP</name>
<keyword evidence="3" id="KW-1185">Reference proteome</keyword>
<evidence type="ECO:0000313" key="2">
    <source>
        <dbReference type="EMBL" id="KAL1235963.1"/>
    </source>
</evidence>